<proteinExistence type="predicted"/>
<dbReference type="EMBL" id="FUYJ01000001">
    <property type="protein sequence ID" value="SKA92080.1"/>
    <property type="molecule type" value="Genomic_DNA"/>
</dbReference>
<sequence length="61" mass="7116">MNDIVNAMSYRDGYLDVQFSSSLLKKLYVKKIKWGNDTIYIIQGYGKHPPVIEYIVKRTTC</sequence>
<name>A0A1T4XRA6_9BACL</name>
<gene>
    <name evidence="1" type="ORF">SAMN04244570_1243</name>
</gene>
<dbReference type="AlphaFoldDB" id="A0A1T4XRA6"/>
<keyword evidence="2" id="KW-1185">Reference proteome</keyword>
<protein>
    <submittedName>
        <fullName evidence="1">Uncharacterized protein</fullName>
    </submittedName>
</protein>
<reference evidence="2" key="1">
    <citation type="submission" date="2017-02" db="EMBL/GenBank/DDBJ databases">
        <authorList>
            <person name="Varghese N."/>
            <person name="Submissions S."/>
        </authorList>
    </citation>
    <scope>NUCLEOTIDE SEQUENCE [LARGE SCALE GENOMIC DNA]</scope>
    <source>
        <strain evidence="2">DSM 23966</strain>
    </source>
</reference>
<accession>A0A1T4XRA6</accession>
<evidence type="ECO:0000313" key="1">
    <source>
        <dbReference type="EMBL" id="SKA92080.1"/>
    </source>
</evidence>
<dbReference type="Proteomes" id="UP000190042">
    <property type="component" value="Unassembled WGS sequence"/>
</dbReference>
<organism evidence="1 2">
    <name type="scientific">Sporosarcina newyorkensis</name>
    <dbReference type="NCBI Taxonomy" id="759851"/>
    <lineage>
        <taxon>Bacteria</taxon>
        <taxon>Bacillati</taxon>
        <taxon>Bacillota</taxon>
        <taxon>Bacilli</taxon>
        <taxon>Bacillales</taxon>
        <taxon>Caryophanaceae</taxon>
        <taxon>Sporosarcina</taxon>
    </lineage>
</organism>
<evidence type="ECO:0000313" key="2">
    <source>
        <dbReference type="Proteomes" id="UP000190042"/>
    </source>
</evidence>